<dbReference type="EMBL" id="CP147846">
    <property type="protein sequence ID" value="WXG67752.1"/>
    <property type="molecule type" value="Genomic_DNA"/>
</dbReference>
<comment type="similarity">
    <text evidence="2">Belongs to the ABC-2 integral membrane protein family.</text>
</comment>
<dbReference type="Proteomes" id="UP001432000">
    <property type="component" value="Chromosome"/>
</dbReference>
<dbReference type="PANTHER" id="PTHR43077">
    <property type="entry name" value="TRANSPORT PERMEASE YVFS-RELATED"/>
    <property type="match status" value="1"/>
</dbReference>
<dbReference type="RefSeq" id="WP_338887507.1">
    <property type="nucleotide sequence ID" value="NZ_CP147846.1"/>
</dbReference>
<feature type="transmembrane region" description="Helical" evidence="8">
    <location>
        <begin position="235"/>
        <end position="255"/>
    </location>
</feature>
<dbReference type="PROSITE" id="PS51012">
    <property type="entry name" value="ABC_TM2"/>
    <property type="match status" value="1"/>
</dbReference>
<sequence length="258" mass="27340">MTAPVRSSTTQWWVLTARTLRGAARGGEAITAIIAPIVFTVSFYVPLQKVISMFGNGVDNFGQFLMPLIVLQAIAFTAISVAFLAATDAVDGINRRFASMPIARLVPLGSRVASGMAKCVVSLTFALGCGYVIGFRFAGSITDTAMFIGFVAIIAVTLILGADVIGTASRNPEATTQSLILPQLVLGMLSSGFAPLEQFPTWVQPFVRNQPVSQFTTALRDLADGTATSASVTPALLWLLTLLVICIPLSLLLNARRS</sequence>
<evidence type="ECO:0000313" key="11">
    <source>
        <dbReference type="Proteomes" id="UP001432000"/>
    </source>
</evidence>
<keyword evidence="4 8" id="KW-0812">Transmembrane</keyword>
<keyword evidence="11" id="KW-1185">Reference proteome</keyword>
<comment type="subcellular location">
    <subcellularLocation>
        <location evidence="1">Cell membrane</location>
        <topology evidence="1">Multi-pass membrane protein</topology>
    </subcellularLocation>
</comment>
<evidence type="ECO:0000256" key="5">
    <source>
        <dbReference type="ARBA" id="ARBA00022989"/>
    </source>
</evidence>
<name>A0ABZ2PFZ1_9NOCA</name>
<organism evidence="10 11">
    <name type="scientific">Rhodococcus sovatensis</name>
    <dbReference type="NCBI Taxonomy" id="1805840"/>
    <lineage>
        <taxon>Bacteria</taxon>
        <taxon>Bacillati</taxon>
        <taxon>Actinomycetota</taxon>
        <taxon>Actinomycetes</taxon>
        <taxon>Mycobacteriales</taxon>
        <taxon>Nocardiaceae</taxon>
        <taxon>Rhodococcus</taxon>
    </lineage>
</organism>
<dbReference type="InterPro" id="IPR000412">
    <property type="entry name" value="ABC_2_transport"/>
</dbReference>
<evidence type="ECO:0000256" key="4">
    <source>
        <dbReference type="ARBA" id="ARBA00022692"/>
    </source>
</evidence>
<keyword evidence="7" id="KW-0046">Antibiotic resistance</keyword>
<evidence type="ECO:0000256" key="3">
    <source>
        <dbReference type="ARBA" id="ARBA00022475"/>
    </source>
</evidence>
<evidence type="ECO:0000313" key="10">
    <source>
        <dbReference type="EMBL" id="WXG67752.1"/>
    </source>
</evidence>
<dbReference type="Pfam" id="PF12698">
    <property type="entry name" value="ABC2_membrane_3"/>
    <property type="match status" value="1"/>
</dbReference>
<keyword evidence="5 8" id="KW-1133">Transmembrane helix</keyword>
<dbReference type="PANTHER" id="PTHR43077:SF8">
    <property type="entry name" value="DOXORUBICIN RESISTANCE ABC TRANSPORTER PERMEASE PROTEIN DRRB"/>
    <property type="match status" value="1"/>
</dbReference>
<evidence type="ECO:0000256" key="8">
    <source>
        <dbReference type="SAM" id="Phobius"/>
    </source>
</evidence>
<feature type="transmembrane region" description="Helical" evidence="8">
    <location>
        <begin position="65"/>
        <end position="87"/>
    </location>
</feature>
<protein>
    <submittedName>
        <fullName evidence="10">ABC transporter permease</fullName>
    </submittedName>
</protein>
<dbReference type="PIRSF" id="PIRSF006648">
    <property type="entry name" value="DrrB"/>
    <property type="match status" value="1"/>
</dbReference>
<reference evidence="10 11" key="1">
    <citation type="submission" date="2024-03" db="EMBL/GenBank/DDBJ databases">
        <title>Natural products discovery in diverse microorganisms through a two-stage MS feature dereplication strategy.</title>
        <authorList>
            <person name="Zhang R."/>
        </authorList>
    </citation>
    <scope>NUCLEOTIDE SEQUENCE [LARGE SCALE GENOMIC DNA]</scope>
    <source>
        <strain evidence="10 11">18930</strain>
    </source>
</reference>
<feature type="domain" description="ABC transmembrane type-2" evidence="9">
    <location>
        <begin position="27"/>
        <end position="257"/>
    </location>
</feature>
<evidence type="ECO:0000256" key="7">
    <source>
        <dbReference type="ARBA" id="ARBA00023251"/>
    </source>
</evidence>
<feature type="transmembrane region" description="Helical" evidence="8">
    <location>
        <begin position="145"/>
        <end position="166"/>
    </location>
</feature>
<evidence type="ECO:0000256" key="2">
    <source>
        <dbReference type="ARBA" id="ARBA00007783"/>
    </source>
</evidence>
<feature type="transmembrane region" description="Helical" evidence="8">
    <location>
        <begin position="26"/>
        <end position="45"/>
    </location>
</feature>
<gene>
    <name evidence="10" type="ORF">WDS16_21400</name>
</gene>
<dbReference type="InterPro" id="IPR047817">
    <property type="entry name" value="ABC2_TM_bact-type"/>
</dbReference>
<dbReference type="NCBIfam" id="TIGR00025">
    <property type="entry name" value="Mtu_efflux"/>
    <property type="match status" value="1"/>
</dbReference>
<proteinExistence type="inferred from homology"/>
<keyword evidence="6 8" id="KW-0472">Membrane</keyword>
<keyword evidence="3" id="KW-1003">Cell membrane</keyword>
<evidence type="ECO:0000256" key="1">
    <source>
        <dbReference type="ARBA" id="ARBA00004651"/>
    </source>
</evidence>
<feature type="transmembrane region" description="Helical" evidence="8">
    <location>
        <begin position="108"/>
        <end position="133"/>
    </location>
</feature>
<dbReference type="InterPro" id="IPR051328">
    <property type="entry name" value="T7SS_ABC-Transporter"/>
</dbReference>
<evidence type="ECO:0000259" key="9">
    <source>
        <dbReference type="PROSITE" id="PS51012"/>
    </source>
</evidence>
<feature type="transmembrane region" description="Helical" evidence="8">
    <location>
        <begin position="178"/>
        <end position="196"/>
    </location>
</feature>
<evidence type="ECO:0000256" key="6">
    <source>
        <dbReference type="ARBA" id="ARBA00023136"/>
    </source>
</evidence>
<accession>A0ABZ2PFZ1</accession>
<dbReference type="InterPro" id="IPR013525">
    <property type="entry name" value="ABC2_TM"/>
</dbReference>
<dbReference type="InterPro" id="IPR004377">
    <property type="entry name" value="ABC_transpt_DrrB/DrrC"/>
</dbReference>